<organism evidence="2 3">
    <name type="scientific">Flavobacterium procerum</name>
    <dbReference type="NCBI Taxonomy" id="1455569"/>
    <lineage>
        <taxon>Bacteria</taxon>
        <taxon>Pseudomonadati</taxon>
        <taxon>Bacteroidota</taxon>
        <taxon>Flavobacteriia</taxon>
        <taxon>Flavobacteriales</taxon>
        <taxon>Flavobacteriaceae</taxon>
        <taxon>Flavobacterium</taxon>
    </lineage>
</organism>
<accession>A0ABV6BPK1</accession>
<keyword evidence="1" id="KW-0732">Signal</keyword>
<evidence type="ECO:0000313" key="2">
    <source>
        <dbReference type="EMBL" id="MFC0075987.1"/>
    </source>
</evidence>
<gene>
    <name evidence="2" type="ORF">ACFFLS_02965</name>
</gene>
<evidence type="ECO:0000256" key="1">
    <source>
        <dbReference type="SAM" id="SignalP"/>
    </source>
</evidence>
<proteinExistence type="predicted"/>
<reference evidence="2 3" key="1">
    <citation type="submission" date="2024-09" db="EMBL/GenBank/DDBJ databases">
        <authorList>
            <person name="Sun Q."/>
            <person name="Mori K."/>
        </authorList>
    </citation>
    <scope>NUCLEOTIDE SEQUENCE [LARGE SCALE GENOMIC DNA]</scope>
    <source>
        <strain evidence="2 3">CGMCC 1.12926</strain>
    </source>
</reference>
<dbReference type="RefSeq" id="WP_379683286.1">
    <property type="nucleotide sequence ID" value="NZ_JBHLYW010000003.1"/>
</dbReference>
<dbReference type="Proteomes" id="UP001589734">
    <property type="component" value="Unassembled WGS sequence"/>
</dbReference>
<evidence type="ECO:0000313" key="3">
    <source>
        <dbReference type="Proteomes" id="UP001589734"/>
    </source>
</evidence>
<dbReference type="Pfam" id="PF12099">
    <property type="entry name" value="DUF3575"/>
    <property type="match status" value="1"/>
</dbReference>
<dbReference type="EMBL" id="JBHLYW010000003">
    <property type="protein sequence ID" value="MFC0075987.1"/>
    <property type="molecule type" value="Genomic_DNA"/>
</dbReference>
<dbReference type="InterPro" id="IPR021958">
    <property type="entry name" value="DUF3575"/>
</dbReference>
<comment type="caution">
    <text evidence="2">The sequence shown here is derived from an EMBL/GenBank/DDBJ whole genome shotgun (WGS) entry which is preliminary data.</text>
</comment>
<feature type="chain" id="PRO_5046869882" evidence="1">
    <location>
        <begin position="20"/>
        <end position="180"/>
    </location>
</feature>
<feature type="signal peptide" evidence="1">
    <location>
        <begin position="1"/>
        <end position="19"/>
    </location>
</feature>
<keyword evidence="3" id="KW-1185">Reference proteome</keyword>
<name>A0ABV6BPK1_9FLAO</name>
<sequence>MKKNHLLLIILFAFYSVNAQNEIESNPFERKNDITINAIAAFNKTLNVSYERHLNNRSSLGIYYFHVLTTDTSNDMNYSISPYYRRYFGKKYASGWFVEGFGMLASTDGKKIYASEDRSIYTENPDVINFALGAGGGWKWISKSGFLFEANVGYGGILINADKTDHTIVAKFGLSAGYRF</sequence>
<protein>
    <submittedName>
        <fullName evidence="2">DUF3575 domain-containing protein</fullName>
    </submittedName>
</protein>